<feature type="transmembrane region" description="Helical" evidence="1">
    <location>
        <begin position="75"/>
        <end position="95"/>
    </location>
</feature>
<sequence length="146" mass="14929">MLTLAAVVLLVEALVVGLIGLVLGFAASRQHMVMGGIASSRIALASWVGQGSLAVFLLVCAVVVAVTAGRPQVRLFVRVLLVLCAVLNGVLMALMLALSGWPAFCLLAVVTGVLVLVLVYERPSPVPAAEPVAAGNAVAEPPIPLE</sequence>
<dbReference type="EMBL" id="PYBW01000015">
    <property type="protein sequence ID" value="PYC87396.1"/>
    <property type="molecule type" value="Genomic_DNA"/>
</dbReference>
<proteinExistence type="predicted"/>
<keyword evidence="1" id="KW-0812">Transmembrane</keyword>
<gene>
    <name evidence="2" type="ORF">C7C46_04765</name>
</gene>
<evidence type="ECO:0000313" key="2">
    <source>
        <dbReference type="EMBL" id="PYC87396.1"/>
    </source>
</evidence>
<feature type="transmembrane region" description="Helical" evidence="1">
    <location>
        <begin position="47"/>
        <end position="68"/>
    </location>
</feature>
<comment type="caution">
    <text evidence="2">The sequence shown here is derived from an EMBL/GenBank/DDBJ whole genome shotgun (WGS) entry which is preliminary data.</text>
</comment>
<dbReference type="AlphaFoldDB" id="A0A2V4NLV3"/>
<keyword evidence="1" id="KW-0472">Membrane</keyword>
<evidence type="ECO:0000313" key="3">
    <source>
        <dbReference type="Proteomes" id="UP000248039"/>
    </source>
</evidence>
<dbReference type="Proteomes" id="UP000248039">
    <property type="component" value="Unassembled WGS sequence"/>
</dbReference>
<keyword evidence="3" id="KW-1185">Reference proteome</keyword>
<name>A0A2V4NLV3_9ACTN</name>
<organism evidence="2 3">
    <name type="scientific">Streptomyces tateyamensis</name>
    <dbReference type="NCBI Taxonomy" id="565073"/>
    <lineage>
        <taxon>Bacteria</taxon>
        <taxon>Bacillati</taxon>
        <taxon>Actinomycetota</taxon>
        <taxon>Actinomycetes</taxon>
        <taxon>Kitasatosporales</taxon>
        <taxon>Streptomycetaceae</taxon>
        <taxon>Streptomyces</taxon>
    </lineage>
</organism>
<protein>
    <submittedName>
        <fullName evidence="2">Uncharacterized protein</fullName>
    </submittedName>
</protein>
<feature type="transmembrane region" description="Helical" evidence="1">
    <location>
        <begin position="101"/>
        <end position="120"/>
    </location>
</feature>
<evidence type="ECO:0000256" key="1">
    <source>
        <dbReference type="SAM" id="Phobius"/>
    </source>
</evidence>
<keyword evidence="1" id="KW-1133">Transmembrane helix</keyword>
<reference evidence="2 3" key="1">
    <citation type="submission" date="2018-03" db="EMBL/GenBank/DDBJ databases">
        <title>Bioinformatic expansion and discovery of thiopeptide antibiotics.</title>
        <authorList>
            <person name="Schwalen C.J."/>
            <person name="Hudson G.A."/>
            <person name="Mitchell D.A."/>
        </authorList>
    </citation>
    <scope>NUCLEOTIDE SEQUENCE [LARGE SCALE GENOMIC DNA]</scope>
    <source>
        <strain evidence="2 3">ATCC 21389</strain>
    </source>
</reference>
<feature type="transmembrane region" description="Helical" evidence="1">
    <location>
        <begin position="7"/>
        <end position="27"/>
    </location>
</feature>
<accession>A0A2V4NLV3</accession>